<dbReference type="AlphaFoldDB" id="A0A2I1NAV4"/>
<protein>
    <submittedName>
        <fullName evidence="1">Type II secretion system protein</fullName>
    </submittedName>
</protein>
<comment type="caution">
    <text evidence="1">The sequence shown here is derived from an EMBL/GenBank/DDBJ whole genome shotgun (WGS) entry which is preliminary data.</text>
</comment>
<organism evidence="1 2">
    <name type="scientific">Campylobacter ureolyticus</name>
    <dbReference type="NCBI Taxonomy" id="827"/>
    <lineage>
        <taxon>Bacteria</taxon>
        <taxon>Pseudomonadati</taxon>
        <taxon>Campylobacterota</taxon>
        <taxon>Epsilonproteobacteria</taxon>
        <taxon>Campylobacterales</taxon>
        <taxon>Campylobacteraceae</taxon>
        <taxon>Campylobacter</taxon>
    </lineage>
</organism>
<evidence type="ECO:0000313" key="2">
    <source>
        <dbReference type="Proteomes" id="UP000234639"/>
    </source>
</evidence>
<dbReference type="RefSeq" id="WP_024962305.1">
    <property type="nucleotide sequence ID" value="NZ_BQNW01000001.1"/>
</dbReference>
<dbReference type="EMBL" id="PKHU01000003">
    <property type="protein sequence ID" value="PKZ29499.1"/>
    <property type="molecule type" value="Genomic_DNA"/>
</dbReference>
<proteinExistence type="predicted"/>
<reference evidence="1 2" key="1">
    <citation type="submission" date="2017-12" db="EMBL/GenBank/DDBJ databases">
        <title>Phylogenetic diversity of female urinary microbiome.</title>
        <authorList>
            <person name="Thomas-White K."/>
            <person name="Wolfe A.J."/>
        </authorList>
    </citation>
    <scope>NUCLEOTIDE SEQUENCE [LARGE SCALE GENOMIC DNA]</scope>
    <source>
        <strain evidence="1 2">UMB0112</strain>
    </source>
</reference>
<accession>A0A2I1NAV4</accession>
<sequence>MNEEGILVSLGYVLNDSTLEQLRGILSKCDFNQSELDDIINLNDKLKIYGAYIAMSNSNPYFKIKNDPDSERERKVVRDMIFEWADKYKMNLEKVSGKETYYIKGRL</sequence>
<evidence type="ECO:0000313" key="1">
    <source>
        <dbReference type="EMBL" id="PKZ29499.1"/>
    </source>
</evidence>
<gene>
    <name evidence="1" type="ORF">CYJ41_03850</name>
</gene>
<dbReference type="Proteomes" id="UP000234639">
    <property type="component" value="Unassembled WGS sequence"/>
</dbReference>
<name>A0A2I1NAV4_9BACT</name>